<dbReference type="RefSeq" id="WP_108857233.1">
    <property type="nucleotide sequence ID" value="NZ_OMOI01000001.1"/>
</dbReference>
<evidence type="ECO:0000256" key="1">
    <source>
        <dbReference type="ARBA" id="ARBA00023015"/>
    </source>
</evidence>
<dbReference type="PROSITE" id="PS01117">
    <property type="entry name" value="HTH_MARR_1"/>
    <property type="match status" value="1"/>
</dbReference>
<evidence type="ECO:0000313" key="6">
    <source>
        <dbReference type="Proteomes" id="UP000244911"/>
    </source>
</evidence>
<dbReference type="SUPFAM" id="SSF46785">
    <property type="entry name" value="Winged helix' DNA-binding domain"/>
    <property type="match status" value="1"/>
</dbReference>
<gene>
    <name evidence="5" type="primary">mgrA</name>
    <name evidence="5" type="ORF">ALP8811_02316</name>
</gene>
<accession>A0A2R8AMM6</accession>
<dbReference type="Proteomes" id="UP000244911">
    <property type="component" value="Unassembled WGS sequence"/>
</dbReference>
<dbReference type="PANTHER" id="PTHR42756:SF1">
    <property type="entry name" value="TRANSCRIPTIONAL REPRESSOR OF EMRAB OPERON"/>
    <property type="match status" value="1"/>
</dbReference>
<dbReference type="Gene3D" id="1.10.10.10">
    <property type="entry name" value="Winged helix-like DNA-binding domain superfamily/Winged helix DNA-binding domain"/>
    <property type="match status" value="1"/>
</dbReference>
<dbReference type="AlphaFoldDB" id="A0A2R8AMM6"/>
<evidence type="ECO:0000256" key="2">
    <source>
        <dbReference type="ARBA" id="ARBA00023125"/>
    </source>
</evidence>
<keyword evidence="1" id="KW-0805">Transcription regulation</keyword>
<evidence type="ECO:0000313" key="5">
    <source>
        <dbReference type="EMBL" id="SPF77291.1"/>
    </source>
</evidence>
<dbReference type="GO" id="GO:0003677">
    <property type="term" value="F:DNA binding"/>
    <property type="evidence" value="ECO:0007669"/>
    <property type="project" value="UniProtKB-KW"/>
</dbReference>
<keyword evidence="3" id="KW-0804">Transcription</keyword>
<reference evidence="5 6" key="1">
    <citation type="submission" date="2018-03" db="EMBL/GenBank/DDBJ databases">
        <authorList>
            <person name="Keele B.F."/>
        </authorList>
    </citation>
    <scope>NUCLEOTIDE SEQUENCE [LARGE SCALE GENOMIC DNA]</scope>
    <source>
        <strain evidence="5 6">CECT 8811</strain>
    </source>
</reference>
<sequence>MDFSKNTSAGFLVNHMARLFAKTLQSNITDLGLTWGQFPILIELWEKDGRTQKELVTRLDLEQATVANTLNRMERDGLVRRVKDPSDGRAQQIWLTEKAKALRVPAQAAAKASNTQALAVLTPDEQTQLIALMKRVIDGFSDAR</sequence>
<dbReference type="PANTHER" id="PTHR42756">
    <property type="entry name" value="TRANSCRIPTIONAL REGULATOR, MARR"/>
    <property type="match status" value="1"/>
</dbReference>
<dbReference type="OrthoDB" id="511972at2"/>
<protein>
    <submittedName>
        <fullName evidence="5">HTH-type transcriptional regulator MgrA</fullName>
    </submittedName>
</protein>
<feature type="domain" description="HTH marR-type" evidence="4">
    <location>
        <begin position="6"/>
        <end position="138"/>
    </location>
</feature>
<dbReference type="SMART" id="SM00347">
    <property type="entry name" value="HTH_MARR"/>
    <property type="match status" value="1"/>
</dbReference>
<organism evidence="5 6">
    <name type="scientific">Aliiroseovarius pelagivivens</name>
    <dbReference type="NCBI Taxonomy" id="1639690"/>
    <lineage>
        <taxon>Bacteria</taxon>
        <taxon>Pseudomonadati</taxon>
        <taxon>Pseudomonadota</taxon>
        <taxon>Alphaproteobacteria</taxon>
        <taxon>Rhodobacterales</taxon>
        <taxon>Paracoccaceae</taxon>
        <taxon>Aliiroseovarius</taxon>
    </lineage>
</organism>
<dbReference type="PRINTS" id="PR00598">
    <property type="entry name" value="HTHMARR"/>
</dbReference>
<dbReference type="InterPro" id="IPR023187">
    <property type="entry name" value="Tscrpt_reg_MarR-type_CS"/>
</dbReference>
<keyword evidence="6" id="KW-1185">Reference proteome</keyword>
<keyword evidence="2" id="KW-0238">DNA-binding</keyword>
<dbReference type="GO" id="GO:0003700">
    <property type="term" value="F:DNA-binding transcription factor activity"/>
    <property type="evidence" value="ECO:0007669"/>
    <property type="project" value="InterPro"/>
</dbReference>
<name>A0A2R8AMM6_9RHOB</name>
<proteinExistence type="predicted"/>
<dbReference type="Pfam" id="PF01047">
    <property type="entry name" value="MarR"/>
    <property type="match status" value="1"/>
</dbReference>
<dbReference type="InterPro" id="IPR000835">
    <property type="entry name" value="HTH_MarR-typ"/>
</dbReference>
<evidence type="ECO:0000256" key="3">
    <source>
        <dbReference type="ARBA" id="ARBA00023163"/>
    </source>
</evidence>
<evidence type="ECO:0000259" key="4">
    <source>
        <dbReference type="PROSITE" id="PS50995"/>
    </source>
</evidence>
<dbReference type="InterPro" id="IPR036390">
    <property type="entry name" value="WH_DNA-bd_sf"/>
</dbReference>
<dbReference type="EMBL" id="OMOI01000001">
    <property type="protein sequence ID" value="SPF77291.1"/>
    <property type="molecule type" value="Genomic_DNA"/>
</dbReference>
<dbReference type="PROSITE" id="PS50995">
    <property type="entry name" value="HTH_MARR_2"/>
    <property type="match status" value="1"/>
</dbReference>
<dbReference type="InterPro" id="IPR036388">
    <property type="entry name" value="WH-like_DNA-bd_sf"/>
</dbReference>